<evidence type="ECO:0000259" key="3">
    <source>
        <dbReference type="Pfam" id="PF25800"/>
    </source>
</evidence>
<feature type="region of interest" description="Disordered" evidence="2">
    <location>
        <begin position="229"/>
        <end position="253"/>
    </location>
</feature>
<evidence type="ECO:0000313" key="4">
    <source>
        <dbReference type="EMBL" id="SEJ20395.1"/>
    </source>
</evidence>
<dbReference type="NCBIfam" id="TIGR03505">
    <property type="entry name" value="FimV_core"/>
    <property type="match status" value="1"/>
</dbReference>
<feature type="region of interest" description="Disordered" evidence="2">
    <location>
        <begin position="429"/>
        <end position="461"/>
    </location>
</feature>
<dbReference type="InterPro" id="IPR038440">
    <property type="entry name" value="FimV_C_sf"/>
</dbReference>
<name>A0A1H6X773_9GAMM</name>
<dbReference type="Gene3D" id="1.25.40.10">
    <property type="entry name" value="Tetratricopeptide repeat domain"/>
    <property type="match status" value="1"/>
</dbReference>
<organism evidence="4 5">
    <name type="scientific">Azotobacter beijerinckii</name>
    <dbReference type="NCBI Taxonomy" id="170623"/>
    <lineage>
        <taxon>Bacteria</taxon>
        <taxon>Pseudomonadati</taxon>
        <taxon>Pseudomonadota</taxon>
        <taxon>Gammaproteobacteria</taxon>
        <taxon>Pseudomonadales</taxon>
        <taxon>Pseudomonadaceae</taxon>
        <taxon>Azotobacter</taxon>
    </lineage>
</organism>
<dbReference type="Gene3D" id="3.10.350.10">
    <property type="entry name" value="LysM domain"/>
    <property type="match status" value="1"/>
</dbReference>
<dbReference type="InterPro" id="IPR020011">
    <property type="entry name" value="FimV_C"/>
</dbReference>
<dbReference type="STRING" id="170623.SAMN04244579_03475"/>
<dbReference type="Pfam" id="PF25800">
    <property type="entry name" value="FimV_N"/>
    <property type="match status" value="1"/>
</dbReference>
<proteinExistence type="predicted"/>
<dbReference type="Proteomes" id="UP000199005">
    <property type="component" value="Unassembled WGS sequence"/>
</dbReference>
<gene>
    <name evidence="4" type="ORF">SAMN04244579_03475</name>
</gene>
<evidence type="ECO:0000256" key="1">
    <source>
        <dbReference type="SAM" id="Coils"/>
    </source>
</evidence>
<keyword evidence="1" id="KW-0175">Coiled coil</keyword>
<accession>A0A1H6X773</accession>
<feature type="region of interest" description="Disordered" evidence="2">
    <location>
        <begin position="125"/>
        <end position="152"/>
    </location>
</feature>
<feature type="compositionally biased region" description="Low complexity" evidence="2">
    <location>
        <begin position="452"/>
        <end position="461"/>
    </location>
</feature>
<feature type="domain" description="FimV N-terminal" evidence="3">
    <location>
        <begin position="2"/>
        <end position="101"/>
    </location>
</feature>
<dbReference type="InterPro" id="IPR011990">
    <property type="entry name" value="TPR-like_helical_dom_sf"/>
</dbReference>
<sequence>MRSTLNQPLDAEIELLEARDIGSEELAPALASPEEFNKAGVDRQYFLSDLKFTPIIKPNGKSIIRVTSSKPVREPYLNFLVEVLWPSGRLLREYTLLLDPPLYSSQTAMSAAQKPLTEQRVDAIPRAPAASPRPIPPRPEASGRSTAKEYRTTARDTLWTVAERVRTSGTVHQTMLAIQDLNPNAFLDGNINRLLSGQVLRLPDEQQIRRRSESQALADVAAQNSAWRERRARPAVASTRQLDATRRSDADAVPARVETGDNLRLVAVDSGKAVAGSDKGGDGKASADKLALAKENLDATQRENTELKGRMDDLQGQLDKLQRLISLKDEQLAKLQTSLAQPGKVAGVAAGSAASIPPVVPGVPEPAAVAQPVAATVAPAPAPAAAGVAPAAPTVPPAAPPETPSVQSAVAAASVQPAAAAEAPAQPVAEPVATAAPATQPVPSKPEPAPAKPAVSKPVRPAVEPEPVGLVDSILGSPLLLPSLGGSVAAALLLGLLAARRRAAKQTDLEKDDESDAPEVDARPDTGLLRAAIDVSQADEGARTEPGWDALVEAEDHLAHGRLNQAAELLQAACKAEPKRSDLRLKLMEVQAELGDREGFAREERVLRETAGAQQPQVDHLKMKYPAMAGFAAAALAGGALAVGLGALEEEETPSAATQEFEPSSPLSEADIDLSLDDLEAELERDLQGVGQDDPSLSLDDLALDESSQPTMSALEPLAEDFSFDLELPEETDSFDLEDDLKGLALDLEAPVEPISAGDKDFLGLDLDALDAPAVTRSEAASSEEALLEEGLFDSFDLAANADVSDASEPLAPSLELPPADKLEEKAEADGFMSQLDELDVELEQLAAGLGGEVGEGKPAMHSLEALDALEEGEDFDFLADADEIATKLDLARAYIEMGDSEGARDILDEVLSEGNEAQRQEAREMSVSLA</sequence>
<dbReference type="EMBL" id="FNYO01000051">
    <property type="protein sequence ID" value="SEJ20395.1"/>
    <property type="molecule type" value="Genomic_DNA"/>
</dbReference>
<evidence type="ECO:0000256" key="2">
    <source>
        <dbReference type="SAM" id="MobiDB-lite"/>
    </source>
</evidence>
<dbReference type="AlphaFoldDB" id="A0A1H6X773"/>
<dbReference type="InterPro" id="IPR036779">
    <property type="entry name" value="LysM_dom_sf"/>
</dbReference>
<feature type="compositionally biased region" description="Low complexity" evidence="2">
    <location>
        <begin position="429"/>
        <end position="442"/>
    </location>
</feature>
<reference evidence="4 5" key="1">
    <citation type="submission" date="2016-10" db="EMBL/GenBank/DDBJ databases">
        <authorList>
            <person name="de Groot N.N."/>
        </authorList>
    </citation>
    <scope>NUCLEOTIDE SEQUENCE [LARGE SCALE GENOMIC DNA]</scope>
    <source>
        <strain evidence="4 5">DSM 1041</strain>
    </source>
</reference>
<evidence type="ECO:0000313" key="5">
    <source>
        <dbReference type="Proteomes" id="UP000199005"/>
    </source>
</evidence>
<dbReference type="InterPro" id="IPR020012">
    <property type="entry name" value="LysM_FimV"/>
</dbReference>
<dbReference type="NCBIfam" id="TIGR03504">
    <property type="entry name" value="FimV_Cterm"/>
    <property type="match status" value="1"/>
</dbReference>
<dbReference type="Gene3D" id="1.20.58.2200">
    <property type="match status" value="1"/>
</dbReference>
<feature type="coiled-coil region" evidence="1">
    <location>
        <begin position="290"/>
        <end position="338"/>
    </location>
</feature>
<protein>
    <submittedName>
        <fullName evidence="4">Pilus assembly protein FimV</fullName>
    </submittedName>
</protein>
<dbReference type="InterPro" id="IPR057840">
    <property type="entry name" value="FimV_N"/>
</dbReference>